<evidence type="ECO:0000259" key="3">
    <source>
        <dbReference type="Pfam" id="PF00823"/>
    </source>
</evidence>
<dbReference type="RefSeq" id="WP_187220568.1">
    <property type="nucleotide sequence ID" value="NZ_JABVED010000006.1"/>
</dbReference>
<evidence type="ECO:0000256" key="1">
    <source>
        <dbReference type="ARBA" id="ARBA00010652"/>
    </source>
</evidence>
<feature type="compositionally biased region" description="Low complexity" evidence="2">
    <location>
        <begin position="247"/>
        <end position="265"/>
    </location>
</feature>
<feature type="region of interest" description="Disordered" evidence="2">
    <location>
        <begin position="193"/>
        <end position="430"/>
    </location>
</feature>
<evidence type="ECO:0000313" key="4">
    <source>
        <dbReference type="EMBL" id="MBC6448069.1"/>
    </source>
</evidence>
<dbReference type="InterPro" id="IPR000030">
    <property type="entry name" value="PPE_dom"/>
</dbReference>
<dbReference type="InterPro" id="IPR038332">
    <property type="entry name" value="PPE_sf"/>
</dbReference>
<dbReference type="Proteomes" id="UP000734823">
    <property type="component" value="Unassembled WGS sequence"/>
</dbReference>
<comment type="similarity">
    <text evidence="1">Belongs to the mycobacterial PPE family.</text>
</comment>
<accession>A0ABR7L6N4</accession>
<feature type="compositionally biased region" description="Low complexity" evidence="2">
    <location>
        <begin position="370"/>
        <end position="384"/>
    </location>
</feature>
<gene>
    <name evidence="4" type="ORF">GPZ80_12915</name>
</gene>
<evidence type="ECO:0000313" key="5">
    <source>
        <dbReference type="Proteomes" id="UP000734823"/>
    </source>
</evidence>
<keyword evidence="5" id="KW-1185">Reference proteome</keyword>
<dbReference type="Pfam" id="PF00823">
    <property type="entry name" value="PPE"/>
    <property type="match status" value="1"/>
</dbReference>
<sequence>MAIFDRGYNWDAWSHKDLHKMINGESATWVGGEDGAGVANVGAATDRWNRFTSLMSAARIQTDAALTRAGVAWEGSASESMTAGITPLSQWTVDAGEAGQASGTSVDQFSSSYSSARNRMPEPVEVNSTANSDFGGIPAGFTHLFGGQTDQDKQEAQAQQAKQEAVRVMSGYNSDAVNAQSSVGQFVPPPSVTVAVAPPSTNPGQIDTRESETVVRPSGTDSRERSNPANIHPSTQDATRPTGSTDASLQGAQQTTSSSATPTVQNPQGTGVNPPATGGGQSVAPKPHIGMYPPGHLGGGPGREPTTGRPGTGGPATTGGGRGQAGAGGPGRAGGVGGGAGGGQGGDGRVGGRGPMAGTGALGAADAHQSARGSGAAGGRPNAPMGGGMGAGGKGQGEEDGEHFAADYLHGTNDDFWEDGTITAPPVIGE</sequence>
<dbReference type="Gene3D" id="1.20.1260.20">
    <property type="entry name" value="PPE superfamily"/>
    <property type="match status" value="1"/>
</dbReference>
<feature type="compositionally biased region" description="Polar residues" evidence="2">
    <location>
        <begin position="227"/>
        <end position="246"/>
    </location>
</feature>
<dbReference type="EMBL" id="JABVED010000006">
    <property type="protein sequence ID" value="MBC6448069.1"/>
    <property type="molecule type" value="Genomic_DNA"/>
</dbReference>
<dbReference type="SUPFAM" id="SSF140459">
    <property type="entry name" value="PE/PPE dimer-like"/>
    <property type="match status" value="1"/>
</dbReference>
<feature type="domain" description="PPE" evidence="3">
    <location>
        <begin position="34"/>
        <end position="180"/>
    </location>
</feature>
<comment type="caution">
    <text evidence="4">The sequence shown here is derived from an EMBL/GenBank/DDBJ whole genome shotgun (WGS) entry which is preliminary data.</text>
</comment>
<feature type="compositionally biased region" description="Gly residues" evidence="2">
    <location>
        <begin position="385"/>
        <end position="395"/>
    </location>
</feature>
<feature type="compositionally biased region" description="Gly residues" evidence="2">
    <location>
        <begin position="310"/>
        <end position="361"/>
    </location>
</feature>
<organism evidence="4 5">
    <name type="scientific">Actinokineospora xionganensis</name>
    <dbReference type="NCBI Taxonomy" id="2684470"/>
    <lineage>
        <taxon>Bacteria</taxon>
        <taxon>Bacillati</taxon>
        <taxon>Actinomycetota</taxon>
        <taxon>Actinomycetes</taxon>
        <taxon>Pseudonocardiales</taxon>
        <taxon>Pseudonocardiaceae</taxon>
        <taxon>Actinokineospora</taxon>
    </lineage>
</organism>
<reference evidence="4 5" key="1">
    <citation type="submission" date="2020-06" db="EMBL/GenBank/DDBJ databases">
        <title>Actinokineospora xiongansis sp. nov., isolated from soil of Baiyangdian.</title>
        <authorList>
            <person name="Zhang X."/>
        </authorList>
    </citation>
    <scope>NUCLEOTIDE SEQUENCE [LARGE SCALE GENOMIC DNA]</scope>
    <source>
        <strain evidence="4 5">HBU206404</strain>
    </source>
</reference>
<name>A0ABR7L6N4_9PSEU</name>
<protein>
    <submittedName>
        <fullName evidence="4">PPE domain-containing protein</fullName>
    </submittedName>
</protein>
<evidence type="ECO:0000256" key="2">
    <source>
        <dbReference type="SAM" id="MobiDB-lite"/>
    </source>
</evidence>
<proteinExistence type="inferred from homology"/>